<dbReference type="Proteomes" id="UP001174909">
    <property type="component" value="Unassembled WGS sequence"/>
</dbReference>
<dbReference type="EMBL" id="CASHTH010000536">
    <property type="protein sequence ID" value="CAI8003672.1"/>
    <property type="molecule type" value="Genomic_DNA"/>
</dbReference>
<dbReference type="AlphaFoldDB" id="A0AA35R497"/>
<dbReference type="PANTHER" id="PTHR24121:SF23">
    <property type="entry name" value="NO MECHANORECEPTOR POTENTIAL C, ISOFORM H"/>
    <property type="match status" value="1"/>
</dbReference>
<reference evidence="3" key="1">
    <citation type="submission" date="2023-03" db="EMBL/GenBank/DDBJ databases">
        <authorList>
            <person name="Steffen K."/>
            <person name="Cardenas P."/>
        </authorList>
    </citation>
    <scope>NUCLEOTIDE SEQUENCE</scope>
</reference>
<gene>
    <name evidence="3" type="ORF">GBAR_LOCUS3733</name>
</gene>
<protein>
    <submittedName>
        <fullName evidence="3">Espin</fullName>
    </submittedName>
</protein>
<evidence type="ECO:0000313" key="3">
    <source>
        <dbReference type="EMBL" id="CAI8003672.1"/>
    </source>
</evidence>
<dbReference type="SMART" id="SM00248">
    <property type="entry name" value="ANK"/>
    <property type="match status" value="5"/>
</dbReference>
<dbReference type="PROSITE" id="PS50088">
    <property type="entry name" value="ANK_REPEAT"/>
    <property type="match status" value="1"/>
</dbReference>
<feature type="region of interest" description="Disordered" evidence="2">
    <location>
        <begin position="1"/>
        <end position="21"/>
    </location>
</feature>
<dbReference type="InterPro" id="IPR036770">
    <property type="entry name" value="Ankyrin_rpt-contain_sf"/>
</dbReference>
<keyword evidence="1" id="KW-0040">ANK repeat</keyword>
<evidence type="ECO:0000256" key="1">
    <source>
        <dbReference type="PROSITE-ProRule" id="PRU00023"/>
    </source>
</evidence>
<dbReference type="SUPFAM" id="SSF48403">
    <property type="entry name" value="Ankyrin repeat"/>
    <property type="match status" value="1"/>
</dbReference>
<feature type="repeat" description="ANK" evidence="1">
    <location>
        <begin position="72"/>
        <end position="94"/>
    </location>
</feature>
<sequence length="262" mass="28160">MSSTEDKLYSRLNTRGRKSFRPTERAQLAEKFPEFATVGLPAHKAALDGNVEALREIYAAFTEDGVPSRDVNGATPLHLAVRGNRMEAVKWLLRFTDLSPTISAKHGESPCHVAAALGNTECLKAMLATDAKEDICVASDNSGFTTLHLAIVKSRNEVAKLLISELGAKGMGAVSETGITAAHVAASSGNVEVLKMIASKNKKFLTQETADGTTPLYFAAQEGRLATLKYLHEKTKCDLSSRSNDGRKPIHAACQCGHTHIV</sequence>
<feature type="non-terminal residue" evidence="3">
    <location>
        <position position="262"/>
    </location>
</feature>
<organism evidence="3 4">
    <name type="scientific">Geodia barretti</name>
    <name type="common">Barrett's horny sponge</name>
    <dbReference type="NCBI Taxonomy" id="519541"/>
    <lineage>
        <taxon>Eukaryota</taxon>
        <taxon>Metazoa</taxon>
        <taxon>Porifera</taxon>
        <taxon>Demospongiae</taxon>
        <taxon>Heteroscleromorpha</taxon>
        <taxon>Tetractinellida</taxon>
        <taxon>Astrophorina</taxon>
        <taxon>Geodiidae</taxon>
        <taxon>Geodia</taxon>
    </lineage>
</organism>
<evidence type="ECO:0000256" key="2">
    <source>
        <dbReference type="SAM" id="MobiDB-lite"/>
    </source>
</evidence>
<dbReference type="InterPro" id="IPR002110">
    <property type="entry name" value="Ankyrin_rpt"/>
</dbReference>
<dbReference type="PROSITE" id="PS50297">
    <property type="entry name" value="ANK_REP_REGION"/>
    <property type="match status" value="1"/>
</dbReference>
<accession>A0AA35R497</accession>
<evidence type="ECO:0000313" key="4">
    <source>
        <dbReference type="Proteomes" id="UP001174909"/>
    </source>
</evidence>
<comment type="caution">
    <text evidence="3">The sequence shown here is derived from an EMBL/GenBank/DDBJ whole genome shotgun (WGS) entry which is preliminary data.</text>
</comment>
<name>A0AA35R497_GEOBA</name>
<keyword evidence="4" id="KW-1185">Reference proteome</keyword>
<dbReference type="Gene3D" id="1.25.40.20">
    <property type="entry name" value="Ankyrin repeat-containing domain"/>
    <property type="match status" value="2"/>
</dbReference>
<dbReference type="PANTHER" id="PTHR24121">
    <property type="entry name" value="NO MECHANORECEPTOR POTENTIAL C, ISOFORM D-RELATED"/>
    <property type="match status" value="1"/>
</dbReference>
<dbReference type="Pfam" id="PF12796">
    <property type="entry name" value="Ank_2"/>
    <property type="match status" value="2"/>
</dbReference>
<proteinExistence type="predicted"/>